<dbReference type="InterPro" id="IPR045087">
    <property type="entry name" value="Cu-oxidase_fam"/>
</dbReference>
<organism evidence="4 5">
    <name type="scientific">Akanthomyces lecanii RCEF 1005</name>
    <dbReference type="NCBI Taxonomy" id="1081108"/>
    <lineage>
        <taxon>Eukaryota</taxon>
        <taxon>Fungi</taxon>
        <taxon>Dikarya</taxon>
        <taxon>Ascomycota</taxon>
        <taxon>Pezizomycotina</taxon>
        <taxon>Sordariomycetes</taxon>
        <taxon>Hypocreomycetidae</taxon>
        <taxon>Hypocreales</taxon>
        <taxon>Cordycipitaceae</taxon>
        <taxon>Akanthomyces</taxon>
        <taxon>Cordyceps confragosa</taxon>
    </lineage>
</organism>
<sequence length="537" mass="61215">MSFREDDETRSFGNLHINMLDLKHAALAKTIILLNMMYQIDKEMDEQGPHPTDYFLAMAYVFACQILPPFVHSKLQSNIKDLIVRLEHEEKMFPFVHLSEGDKAAVIRVLRQWQKPWPAISKPTHVKKLVKLNTPTDRPLDGHPLGPRKEEDTPEKKDFKTFTALFPSEAVARQWEPTLGDALVEYRKTGKVEKLLEQIISTWAVNNTAINYDFAESGFQRGDGSGPYLEFDPLATVQSMDLNATRRKSKKADDSQKAIERLVDFFRAHAISAMKLNYQKRLAVEMIAGEMTDIMERIRYNAVKFTDIRAIVHYDENSTEPLTSPYEHSQLCGDQTMKAVPHIKEDVQKPDVQVSETAVFNKVDGYWYWTLKDAPMLIEWNDPTLSKLMRHETNFQKNDSVIELPNAHQTFYLVIKNPFFVAHPIHLHGHDFFVLGQGAGPFLPGVSPLKTENPPRRDTALLPSSGYIVVGFVTDNPGVWLTHCHIGYHVETGFALQIVERTDEIPAIVRQDELDRGCAAWSSFQQSNNIVQDDSGV</sequence>
<dbReference type="AlphaFoldDB" id="A0A162MWF2"/>
<evidence type="ECO:0000256" key="1">
    <source>
        <dbReference type="ARBA" id="ARBA00010609"/>
    </source>
</evidence>
<reference evidence="4 5" key="1">
    <citation type="journal article" date="2016" name="Genome Biol. Evol.">
        <title>Divergent and convergent evolution of fungal pathogenicity.</title>
        <authorList>
            <person name="Shang Y."/>
            <person name="Xiao G."/>
            <person name="Zheng P."/>
            <person name="Cen K."/>
            <person name="Zhan S."/>
            <person name="Wang C."/>
        </authorList>
    </citation>
    <scope>NUCLEOTIDE SEQUENCE [LARGE SCALE GENOMIC DNA]</scope>
    <source>
        <strain evidence="4 5">RCEF 1005</strain>
    </source>
</reference>
<dbReference type="InterPro" id="IPR008972">
    <property type="entry name" value="Cupredoxin"/>
</dbReference>
<dbReference type="InterPro" id="IPR011706">
    <property type="entry name" value="Cu-oxidase_C"/>
</dbReference>
<dbReference type="SUPFAM" id="SSF49503">
    <property type="entry name" value="Cupredoxins"/>
    <property type="match status" value="1"/>
</dbReference>
<dbReference type="PANTHER" id="PTHR11709:SF502">
    <property type="entry name" value="MULTICOPPER OXIDASE"/>
    <property type="match status" value="1"/>
</dbReference>
<comment type="similarity">
    <text evidence="1">Belongs to the multicopper oxidase family.</text>
</comment>
<dbReference type="GO" id="GO:0005507">
    <property type="term" value="F:copper ion binding"/>
    <property type="evidence" value="ECO:0007669"/>
    <property type="project" value="InterPro"/>
</dbReference>
<protein>
    <submittedName>
        <fullName evidence="4">Laccase Lcc4</fullName>
    </submittedName>
</protein>
<accession>A0A162MWF2</accession>
<dbReference type="GO" id="GO:0016491">
    <property type="term" value="F:oxidoreductase activity"/>
    <property type="evidence" value="ECO:0007669"/>
    <property type="project" value="InterPro"/>
</dbReference>
<evidence type="ECO:0000313" key="5">
    <source>
        <dbReference type="Proteomes" id="UP000076881"/>
    </source>
</evidence>
<dbReference type="Gene3D" id="2.60.40.420">
    <property type="entry name" value="Cupredoxins - blue copper proteins"/>
    <property type="match status" value="1"/>
</dbReference>
<evidence type="ECO:0000256" key="2">
    <source>
        <dbReference type="SAM" id="MobiDB-lite"/>
    </source>
</evidence>
<dbReference type="OrthoDB" id="2121828at2759"/>
<feature type="domain" description="Plastocyanin-like" evidence="3">
    <location>
        <begin position="391"/>
        <end position="503"/>
    </location>
</feature>
<dbReference type="Pfam" id="PF07731">
    <property type="entry name" value="Cu-oxidase_2"/>
    <property type="match status" value="1"/>
</dbReference>
<keyword evidence="5" id="KW-1185">Reference proteome</keyword>
<proteinExistence type="inferred from homology"/>
<name>A0A162MWF2_CORDF</name>
<dbReference type="EMBL" id="AZHF01000008">
    <property type="protein sequence ID" value="OAA71659.1"/>
    <property type="molecule type" value="Genomic_DNA"/>
</dbReference>
<dbReference type="PANTHER" id="PTHR11709">
    <property type="entry name" value="MULTI-COPPER OXIDASE"/>
    <property type="match status" value="1"/>
</dbReference>
<dbReference type="Proteomes" id="UP000076881">
    <property type="component" value="Unassembled WGS sequence"/>
</dbReference>
<comment type="caution">
    <text evidence="4">The sequence shown here is derived from an EMBL/GenBank/DDBJ whole genome shotgun (WGS) entry which is preliminary data.</text>
</comment>
<evidence type="ECO:0000259" key="3">
    <source>
        <dbReference type="Pfam" id="PF07731"/>
    </source>
</evidence>
<feature type="region of interest" description="Disordered" evidence="2">
    <location>
        <begin position="133"/>
        <end position="156"/>
    </location>
</feature>
<feature type="compositionally biased region" description="Basic and acidic residues" evidence="2">
    <location>
        <begin position="147"/>
        <end position="156"/>
    </location>
</feature>
<evidence type="ECO:0000313" key="4">
    <source>
        <dbReference type="EMBL" id="OAA71659.1"/>
    </source>
</evidence>
<dbReference type="CDD" id="cd13901">
    <property type="entry name" value="CuRO_3_MaLCC_like"/>
    <property type="match status" value="1"/>
</dbReference>
<dbReference type="STRING" id="1081108.A0A162MWF2"/>
<gene>
    <name evidence="4" type="ORF">LEL_08894</name>
</gene>